<accession>A0A0D0A0J4</accession>
<dbReference type="Proteomes" id="UP000054018">
    <property type="component" value="Unassembled WGS sequence"/>
</dbReference>
<keyword evidence="2" id="KW-1185">Reference proteome</keyword>
<organism evidence="1 2">
    <name type="scientific">Pisolithus microcarpus 441</name>
    <dbReference type="NCBI Taxonomy" id="765257"/>
    <lineage>
        <taxon>Eukaryota</taxon>
        <taxon>Fungi</taxon>
        <taxon>Dikarya</taxon>
        <taxon>Basidiomycota</taxon>
        <taxon>Agaricomycotina</taxon>
        <taxon>Agaricomycetes</taxon>
        <taxon>Agaricomycetidae</taxon>
        <taxon>Boletales</taxon>
        <taxon>Sclerodermatineae</taxon>
        <taxon>Pisolithaceae</taxon>
        <taxon>Pisolithus</taxon>
    </lineage>
</organism>
<gene>
    <name evidence="1" type="ORF">PISMIDRAFT_146697</name>
</gene>
<sequence>MPGRTGWNDARSSEYWFCLSWKTILALFIDQKAREKNKTSRSREDVHHPCVFALLPTHTRTPRKHLQPSTLFTFIYTGSFPRSPLLSSLHKQCRSTASICHPFHLNCCVTCTAIGFLVAVPLSRLRFSIPHTRNVTGSNTASQRHKHRILNVYVQYRMRVN</sequence>
<evidence type="ECO:0000313" key="1">
    <source>
        <dbReference type="EMBL" id="KIK27942.1"/>
    </source>
</evidence>
<dbReference type="AlphaFoldDB" id="A0A0D0A0J4"/>
<dbReference type="HOGENOM" id="CLU_1644383_0_0_1"/>
<name>A0A0D0A0J4_9AGAM</name>
<dbReference type="EMBL" id="KN833694">
    <property type="protein sequence ID" value="KIK27942.1"/>
    <property type="molecule type" value="Genomic_DNA"/>
</dbReference>
<reference evidence="1 2" key="1">
    <citation type="submission" date="2014-04" db="EMBL/GenBank/DDBJ databases">
        <authorList>
            <consortium name="DOE Joint Genome Institute"/>
            <person name="Kuo A."/>
            <person name="Kohler A."/>
            <person name="Costa M.D."/>
            <person name="Nagy L.G."/>
            <person name="Floudas D."/>
            <person name="Copeland A."/>
            <person name="Barry K.W."/>
            <person name="Cichocki N."/>
            <person name="Veneault-Fourrey C."/>
            <person name="LaButti K."/>
            <person name="Lindquist E.A."/>
            <person name="Lipzen A."/>
            <person name="Lundell T."/>
            <person name="Morin E."/>
            <person name="Murat C."/>
            <person name="Sun H."/>
            <person name="Tunlid A."/>
            <person name="Henrissat B."/>
            <person name="Grigoriev I.V."/>
            <person name="Hibbett D.S."/>
            <person name="Martin F."/>
            <person name="Nordberg H.P."/>
            <person name="Cantor M.N."/>
            <person name="Hua S.X."/>
        </authorList>
    </citation>
    <scope>NUCLEOTIDE SEQUENCE [LARGE SCALE GENOMIC DNA]</scope>
    <source>
        <strain evidence="1 2">441</strain>
    </source>
</reference>
<reference evidence="2" key="2">
    <citation type="submission" date="2015-01" db="EMBL/GenBank/DDBJ databases">
        <title>Evolutionary Origins and Diversification of the Mycorrhizal Mutualists.</title>
        <authorList>
            <consortium name="DOE Joint Genome Institute"/>
            <consortium name="Mycorrhizal Genomics Consortium"/>
            <person name="Kohler A."/>
            <person name="Kuo A."/>
            <person name="Nagy L.G."/>
            <person name="Floudas D."/>
            <person name="Copeland A."/>
            <person name="Barry K.W."/>
            <person name="Cichocki N."/>
            <person name="Veneault-Fourrey C."/>
            <person name="LaButti K."/>
            <person name="Lindquist E.A."/>
            <person name="Lipzen A."/>
            <person name="Lundell T."/>
            <person name="Morin E."/>
            <person name="Murat C."/>
            <person name="Riley R."/>
            <person name="Ohm R."/>
            <person name="Sun H."/>
            <person name="Tunlid A."/>
            <person name="Henrissat B."/>
            <person name="Grigoriev I.V."/>
            <person name="Hibbett D.S."/>
            <person name="Martin F."/>
        </authorList>
    </citation>
    <scope>NUCLEOTIDE SEQUENCE [LARGE SCALE GENOMIC DNA]</scope>
    <source>
        <strain evidence="2">441</strain>
    </source>
</reference>
<proteinExistence type="predicted"/>
<protein>
    <submittedName>
        <fullName evidence="1">Uncharacterized protein</fullName>
    </submittedName>
</protein>
<evidence type="ECO:0000313" key="2">
    <source>
        <dbReference type="Proteomes" id="UP000054018"/>
    </source>
</evidence>